<keyword evidence="4 5" id="KW-0472">Membrane</keyword>
<reference evidence="6 7" key="1">
    <citation type="submission" date="2019-03" db="EMBL/GenBank/DDBJ databases">
        <title>Genomic Encyclopedia of Type Strains, Phase IV (KMG-IV): sequencing the most valuable type-strain genomes for metagenomic binning, comparative biology and taxonomic classification.</title>
        <authorList>
            <person name="Goeker M."/>
        </authorList>
    </citation>
    <scope>NUCLEOTIDE SEQUENCE [LARGE SCALE GENOMIC DNA]</scope>
    <source>
        <strain evidence="6 7">DSM 102852</strain>
    </source>
</reference>
<feature type="transmembrane region" description="Helical" evidence="5">
    <location>
        <begin position="208"/>
        <end position="229"/>
    </location>
</feature>
<feature type="transmembrane region" description="Helical" evidence="5">
    <location>
        <begin position="76"/>
        <end position="92"/>
    </location>
</feature>
<evidence type="ECO:0000256" key="3">
    <source>
        <dbReference type="ARBA" id="ARBA00022989"/>
    </source>
</evidence>
<dbReference type="GO" id="GO:0030003">
    <property type="term" value="P:intracellular monoatomic cation homeostasis"/>
    <property type="evidence" value="ECO:0007669"/>
    <property type="project" value="TreeGrafter"/>
</dbReference>
<feature type="transmembrane region" description="Helical" evidence="5">
    <location>
        <begin position="180"/>
        <end position="202"/>
    </location>
</feature>
<feature type="transmembrane region" description="Helical" evidence="5">
    <location>
        <begin position="241"/>
        <end position="259"/>
    </location>
</feature>
<evidence type="ECO:0000256" key="2">
    <source>
        <dbReference type="ARBA" id="ARBA00022692"/>
    </source>
</evidence>
<dbReference type="RefSeq" id="WP_133619206.1">
    <property type="nucleotide sequence ID" value="NZ_SNZE01000004.1"/>
</dbReference>
<keyword evidence="7" id="KW-1185">Reference proteome</keyword>
<dbReference type="Proteomes" id="UP000294480">
    <property type="component" value="Unassembled WGS sequence"/>
</dbReference>
<comment type="subcellular location">
    <subcellularLocation>
        <location evidence="1">Membrane</location>
        <topology evidence="1">Multi-pass membrane protein</topology>
    </subcellularLocation>
</comment>
<dbReference type="GO" id="GO:0071578">
    <property type="term" value="P:zinc ion import across plasma membrane"/>
    <property type="evidence" value="ECO:0007669"/>
    <property type="project" value="TreeGrafter"/>
</dbReference>
<gene>
    <name evidence="6" type="ORF">DFR44_10454</name>
</gene>
<dbReference type="InterPro" id="IPR003689">
    <property type="entry name" value="ZIP"/>
</dbReference>
<sequence length="284" mass="30927">MSLPLLLHIMVANLVAIVTSLTLAAAAGVWLQRHVLQHLISLAAGTLLSMALLHLLPEAQEGLMAQGLDATDIFKFLLIGILGFFLLERLALFRHNHHNEHDGHNHHHGFDEDAAGHGGWMILVGSGIHNFTDGLLIAAAFLTDIKLGWATALTVGLHEVMHKLGDFIVLINTGLKQKRALLYTLLTGLMAVLGGVIGYFILSDLSRWIPYVLVVSASSFLYVSVADLIPQMSIFKGIRQGLTQIAMLFIGVAIIWLFLGHGEHPHEHGEHASLSQQTLLTLLA</sequence>
<feature type="transmembrane region" description="Helical" evidence="5">
    <location>
        <begin position="38"/>
        <end position="56"/>
    </location>
</feature>
<accession>A0A4R6YA40</accession>
<keyword evidence="3 5" id="KW-1133">Transmembrane helix</keyword>
<dbReference type="InterPro" id="IPR050799">
    <property type="entry name" value="ZIP_Transporter"/>
</dbReference>
<dbReference type="Pfam" id="PF02535">
    <property type="entry name" value="Zip"/>
    <property type="match status" value="1"/>
</dbReference>
<dbReference type="OrthoDB" id="9806593at2"/>
<dbReference type="AlphaFoldDB" id="A0A4R6YA40"/>
<dbReference type="GO" id="GO:0005385">
    <property type="term" value="F:zinc ion transmembrane transporter activity"/>
    <property type="evidence" value="ECO:0007669"/>
    <property type="project" value="TreeGrafter"/>
</dbReference>
<dbReference type="PANTHER" id="PTHR12191">
    <property type="entry name" value="SOLUTE CARRIER FAMILY 39"/>
    <property type="match status" value="1"/>
</dbReference>
<evidence type="ECO:0000313" key="7">
    <source>
        <dbReference type="Proteomes" id="UP000294480"/>
    </source>
</evidence>
<evidence type="ECO:0000256" key="1">
    <source>
        <dbReference type="ARBA" id="ARBA00004141"/>
    </source>
</evidence>
<protein>
    <submittedName>
        <fullName evidence="6">Zinc and cadmium transporter</fullName>
    </submittedName>
</protein>
<keyword evidence="2 5" id="KW-0812">Transmembrane</keyword>
<dbReference type="PANTHER" id="PTHR12191:SF37">
    <property type="entry name" value="ZINC TRANSPORTER FOI"/>
    <property type="match status" value="1"/>
</dbReference>
<dbReference type="GO" id="GO:0140410">
    <property type="term" value="F:monoatomic cation:bicarbonate symporter activity"/>
    <property type="evidence" value="ECO:0007669"/>
    <property type="project" value="TreeGrafter"/>
</dbReference>
<organism evidence="6 7">
    <name type="scientific">Hydromonas duriensis</name>
    <dbReference type="NCBI Taxonomy" id="1527608"/>
    <lineage>
        <taxon>Bacteria</taxon>
        <taxon>Pseudomonadati</taxon>
        <taxon>Pseudomonadota</taxon>
        <taxon>Betaproteobacteria</taxon>
        <taxon>Burkholderiales</taxon>
        <taxon>Burkholderiaceae</taxon>
        <taxon>Hydromonas</taxon>
    </lineage>
</organism>
<dbReference type="EMBL" id="SNZE01000004">
    <property type="protein sequence ID" value="TDR32339.1"/>
    <property type="molecule type" value="Genomic_DNA"/>
</dbReference>
<proteinExistence type="predicted"/>
<evidence type="ECO:0000256" key="5">
    <source>
        <dbReference type="SAM" id="Phobius"/>
    </source>
</evidence>
<name>A0A4R6YA40_9BURK</name>
<comment type="caution">
    <text evidence="6">The sequence shown here is derived from an EMBL/GenBank/DDBJ whole genome shotgun (WGS) entry which is preliminary data.</text>
</comment>
<evidence type="ECO:0000256" key="4">
    <source>
        <dbReference type="ARBA" id="ARBA00023136"/>
    </source>
</evidence>
<dbReference type="GO" id="GO:0005886">
    <property type="term" value="C:plasma membrane"/>
    <property type="evidence" value="ECO:0007669"/>
    <property type="project" value="TreeGrafter"/>
</dbReference>
<feature type="transmembrane region" description="Helical" evidence="5">
    <location>
        <begin position="6"/>
        <end position="31"/>
    </location>
</feature>
<evidence type="ECO:0000313" key="6">
    <source>
        <dbReference type="EMBL" id="TDR32339.1"/>
    </source>
</evidence>